<comment type="subcellular location">
    <subcellularLocation>
        <location evidence="1">Cell membrane</location>
    </subcellularLocation>
</comment>
<reference evidence="10 11" key="1">
    <citation type="journal article" date="2019" name="Int. J. Syst. Evol. Microbiol.">
        <title>The Global Catalogue of Microorganisms (GCM) 10K type strain sequencing project: providing services to taxonomists for standard genome sequencing and annotation.</title>
        <authorList>
            <consortium name="The Broad Institute Genomics Platform"/>
            <consortium name="The Broad Institute Genome Sequencing Center for Infectious Disease"/>
            <person name="Wu L."/>
            <person name="Ma J."/>
        </authorList>
    </citation>
    <scope>NUCLEOTIDE SEQUENCE [LARGE SCALE GENOMIC DNA]</scope>
    <source>
        <strain evidence="10 11">JCM 6305</strain>
    </source>
</reference>
<dbReference type="Pfam" id="PF18967">
    <property type="entry name" value="PycTM"/>
    <property type="match status" value="1"/>
</dbReference>
<feature type="domain" description="Pycsar effector protein" evidence="9">
    <location>
        <begin position="23"/>
        <end position="171"/>
    </location>
</feature>
<gene>
    <name evidence="10" type="ORF">GCM10010405_35960</name>
</gene>
<organism evidence="10 11">
    <name type="scientific">Streptomyces macrosporus</name>
    <dbReference type="NCBI Taxonomy" id="44032"/>
    <lineage>
        <taxon>Bacteria</taxon>
        <taxon>Bacillati</taxon>
        <taxon>Actinomycetota</taxon>
        <taxon>Actinomycetes</taxon>
        <taxon>Kitasatosporales</taxon>
        <taxon>Streptomycetaceae</taxon>
        <taxon>Streptomyces</taxon>
    </lineage>
</organism>
<keyword evidence="7 8" id="KW-0472">Membrane</keyword>
<accession>A0ABN3K4M7</accession>
<evidence type="ECO:0000256" key="2">
    <source>
        <dbReference type="ARBA" id="ARBA00022475"/>
    </source>
</evidence>
<sequence>MASAAPAPRPSAGSPGDGAHIVAERLLASVREEIGRADTKASILLSGSLAVLLLFSGRTGEPADRPAARVALTLVGGLLWMAGIAMFVAVVLPRTRVTGRAAGDGEAALFPDLARGATVEELLPRIAAAGLDTVRWSTGQACELGHILASKYRWLRVGVGCLVAGGVVALAGNLW</sequence>
<dbReference type="Proteomes" id="UP001501638">
    <property type="component" value="Unassembled WGS sequence"/>
</dbReference>
<evidence type="ECO:0000256" key="7">
    <source>
        <dbReference type="ARBA" id="ARBA00023136"/>
    </source>
</evidence>
<feature type="transmembrane region" description="Helical" evidence="8">
    <location>
        <begin position="70"/>
        <end position="92"/>
    </location>
</feature>
<keyword evidence="2" id="KW-1003">Cell membrane</keyword>
<feature type="transmembrane region" description="Helical" evidence="8">
    <location>
        <begin position="41"/>
        <end position="58"/>
    </location>
</feature>
<dbReference type="RefSeq" id="WP_344324101.1">
    <property type="nucleotide sequence ID" value="NZ_BAAASZ010000026.1"/>
</dbReference>
<keyword evidence="3 8" id="KW-0812">Transmembrane</keyword>
<evidence type="ECO:0000313" key="10">
    <source>
        <dbReference type="EMBL" id="GAA2449363.1"/>
    </source>
</evidence>
<evidence type="ECO:0000256" key="4">
    <source>
        <dbReference type="ARBA" id="ARBA00022741"/>
    </source>
</evidence>
<keyword evidence="11" id="KW-1185">Reference proteome</keyword>
<protein>
    <recommendedName>
        <fullName evidence="9">Pycsar effector protein domain-containing protein</fullName>
    </recommendedName>
</protein>
<evidence type="ECO:0000256" key="5">
    <source>
        <dbReference type="ARBA" id="ARBA00022989"/>
    </source>
</evidence>
<evidence type="ECO:0000259" key="9">
    <source>
        <dbReference type="Pfam" id="PF18967"/>
    </source>
</evidence>
<proteinExistence type="predicted"/>
<name>A0ABN3K4M7_9ACTN</name>
<keyword evidence="6" id="KW-0051">Antiviral defense</keyword>
<evidence type="ECO:0000313" key="11">
    <source>
        <dbReference type="Proteomes" id="UP001501638"/>
    </source>
</evidence>
<evidence type="ECO:0000256" key="6">
    <source>
        <dbReference type="ARBA" id="ARBA00023118"/>
    </source>
</evidence>
<keyword evidence="5 8" id="KW-1133">Transmembrane helix</keyword>
<evidence type="ECO:0000256" key="3">
    <source>
        <dbReference type="ARBA" id="ARBA00022692"/>
    </source>
</evidence>
<keyword evidence="4" id="KW-0547">Nucleotide-binding</keyword>
<comment type="caution">
    <text evidence="10">The sequence shown here is derived from an EMBL/GenBank/DDBJ whole genome shotgun (WGS) entry which is preliminary data.</text>
</comment>
<feature type="transmembrane region" description="Helical" evidence="8">
    <location>
        <begin position="154"/>
        <end position="174"/>
    </location>
</feature>
<evidence type="ECO:0000256" key="8">
    <source>
        <dbReference type="SAM" id="Phobius"/>
    </source>
</evidence>
<dbReference type="EMBL" id="BAAASZ010000026">
    <property type="protein sequence ID" value="GAA2449363.1"/>
    <property type="molecule type" value="Genomic_DNA"/>
</dbReference>
<evidence type="ECO:0000256" key="1">
    <source>
        <dbReference type="ARBA" id="ARBA00004236"/>
    </source>
</evidence>
<dbReference type="InterPro" id="IPR043760">
    <property type="entry name" value="PycTM_dom"/>
</dbReference>